<proteinExistence type="predicted"/>
<gene>
    <name evidence="2" type="ORF">BET10_00805</name>
</gene>
<sequence length="548" mass="60087">MKRTILNAKVLANLTCTMLLSSATFAYAGAAVVTNSDQTQQLSQEYGQMTPTAVSETTWRAISNWSTDSVSLLEFIADNDEEFELERYVDVLIRDYRDGDVVAQFQALDKTVLDLWSQAMDEASYEDNFLFTRYAAQYKPALFDQWLKNNRALTLAEYLQQQSPQLYETWYNEHAAPKRKGLSVLEYDKTLPSEVYAELKDLLNKLPLGGERSQCACQMITPLTSSGHVVTNYPSSPSNWSDYSSDDSGLSKHKLDFKTTAYGAFHSGDGERWSKHKVYGYDSSINHNSSEFYVKMLCADTNGYDCNQSNTCSGNLEVRGTYAARFHVTGQAKKIWSKATNSHSADGAKFAVDLPGAAPEIVLFNKAGGAAMSYNTGWDINSVLGALKAALGITAAIVSDNPGSLLDGQLASDLITNIAGMITRSGNEATVNSTMRARFDSSDVSPFMLQPNEVYHFTLDSNARVKARGYGGYSDSHFEYGSSGAIMYAANQFTCASGVTPPLPTGLWFYADQSGPDSIASLRSDVETWLSMQLNKPVSAGQSQGLVH</sequence>
<evidence type="ECO:0000313" key="2">
    <source>
        <dbReference type="EMBL" id="OHU87180.1"/>
    </source>
</evidence>
<feature type="signal peptide" evidence="1">
    <location>
        <begin position="1"/>
        <end position="28"/>
    </location>
</feature>
<name>A0A1S1MKI8_9GAMM</name>
<dbReference type="OrthoDB" id="6300977at2"/>
<keyword evidence="1" id="KW-0732">Signal</keyword>
<organism evidence="2 3">
    <name type="scientific">Pseudoalteromonas amylolytica</name>
    <dbReference type="NCBI Taxonomy" id="1859457"/>
    <lineage>
        <taxon>Bacteria</taxon>
        <taxon>Pseudomonadati</taxon>
        <taxon>Pseudomonadota</taxon>
        <taxon>Gammaproteobacteria</taxon>
        <taxon>Alteromonadales</taxon>
        <taxon>Pseudoalteromonadaceae</taxon>
        <taxon>Pseudoalteromonas</taxon>
    </lineage>
</organism>
<evidence type="ECO:0000313" key="3">
    <source>
        <dbReference type="Proteomes" id="UP000179786"/>
    </source>
</evidence>
<feature type="chain" id="PRO_5010211158" evidence="1">
    <location>
        <begin position="29"/>
        <end position="548"/>
    </location>
</feature>
<dbReference type="AlphaFoldDB" id="A0A1S1MKI8"/>
<comment type="caution">
    <text evidence="2">The sequence shown here is derived from an EMBL/GenBank/DDBJ whole genome shotgun (WGS) entry which is preliminary data.</text>
</comment>
<protein>
    <submittedName>
        <fullName evidence="2">Uncharacterized protein</fullName>
    </submittedName>
</protein>
<dbReference type="RefSeq" id="WP_070987714.1">
    <property type="nucleotide sequence ID" value="NZ_MKJU01000035.1"/>
</dbReference>
<evidence type="ECO:0000256" key="1">
    <source>
        <dbReference type="SAM" id="SignalP"/>
    </source>
</evidence>
<accession>A0A1S1MKI8</accession>
<dbReference type="EMBL" id="MKJU01000035">
    <property type="protein sequence ID" value="OHU87180.1"/>
    <property type="molecule type" value="Genomic_DNA"/>
</dbReference>
<dbReference type="STRING" id="1859457.BET10_00805"/>
<dbReference type="Proteomes" id="UP000179786">
    <property type="component" value="Unassembled WGS sequence"/>
</dbReference>
<keyword evidence="3" id="KW-1185">Reference proteome</keyword>
<reference evidence="2 3" key="1">
    <citation type="submission" date="2016-09" db="EMBL/GenBank/DDBJ databases">
        <title>Pseudoalteromonas amylolytica sp. nov., isolated from the surface seawater.</title>
        <authorList>
            <person name="Wu Y.-H."/>
            <person name="Cheng H."/>
            <person name="Jin X.-B."/>
            <person name="Wang C.-S."/>
            <person name="Xu X.-W."/>
        </authorList>
    </citation>
    <scope>NUCLEOTIDE SEQUENCE [LARGE SCALE GENOMIC DNA]</scope>
    <source>
        <strain evidence="2 3">JW1</strain>
    </source>
</reference>